<dbReference type="Pfam" id="PF13377">
    <property type="entry name" value="Peripla_BP_3"/>
    <property type="match status" value="1"/>
</dbReference>
<evidence type="ECO:0000256" key="2">
    <source>
        <dbReference type="ARBA" id="ARBA00023015"/>
    </source>
</evidence>
<dbReference type="CDD" id="cd07377">
    <property type="entry name" value="WHTH_GntR"/>
    <property type="match status" value="1"/>
</dbReference>
<keyword evidence="2" id="KW-0805">Transcription regulation</keyword>
<sequence length="403" mass="45581">MSNETKESKFNSERKQTVRTPLYKQIRDYVLDNIQQMNWQPNEKIPSENELAAKFNVSRITIKNALLQLIEEGLIYRIQGKGTFISANKQGEPPVYRLLQQHDKTVAYLMPRLDNRFTANLLNGIENQLAEEGYHLLFCETHDSQEKENEILKRMIRFGVAGLIIYPAHSQTYNEEILKITLNEFPVVVVDRYLRGVETNYVCSDNVKGSFDATAHLIQSGHRRIGFVSTHAHGTTSIEDRLTGYEKALSEHNILIDRHLRMLNLDSKQVNTILQNGAGHPDSKEQIKHYLEQNSDLTAVIAVNSTVGLTLMEAAKEMPISIPEDLSIVFLDDYELSAFSTVPPTCVSLEEYTVGREAVKLLVSIIENPQQKRRKIIVPTRLTVRNSSAPPGAGKQIAATLLN</sequence>
<dbReference type="RefSeq" id="WP_269880038.1">
    <property type="nucleotide sequence ID" value="NZ_JAQAGZ010000002.1"/>
</dbReference>
<evidence type="ECO:0000259" key="5">
    <source>
        <dbReference type="PROSITE" id="PS50949"/>
    </source>
</evidence>
<accession>A0ABT4Q436</accession>
<dbReference type="Pfam" id="PF00392">
    <property type="entry name" value="GntR"/>
    <property type="match status" value="1"/>
</dbReference>
<keyword evidence="4" id="KW-0804">Transcription</keyword>
<dbReference type="Gene3D" id="3.40.50.2300">
    <property type="match status" value="2"/>
</dbReference>
<keyword evidence="3" id="KW-0238">DNA-binding</keyword>
<evidence type="ECO:0000256" key="3">
    <source>
        <dbReference type="ARBA" id="ARBA00023125"/>
    </source>
</evidence>
<dbReference type="Proteomes" id="UP001527882">
    <property type="component" value="Unassembled WGS sequence"/>
</dbReference>
<dbReference type="SUPFAM" id="SSF53822">
    <property type="entry name" value="Periplasmic binding protein-like I"/>
    <property type="match status" value="1"/>
</dbReference>
<dbReference type="Gene3D" id="1.10.10.10">
    <property type="entry name" value="Winged helix-like DNA-binding domain superfamily/Winged helix DNA-binding domain"/>
    <property type="match status" value="1"/>
</dbReference>
<dbReference type="CDD" id="cd06267">
    <property type="entry name" value="PBP1_LacI_sugar_binding-like"/>
    <property type="match status" value="1"/>
</dbReference>
<proteinExistence type="predicted"/>
<dbReference type="EMBL" id="JAQAGZ010000002">
    <property type="protein sequence ID" value="MCZ8511643.1"/>
    <property type="molecule type" value="Genomic_DNA"/>
</dbReference>
<keyword evidence="7" id="KW-1185">Reference proteome</keyword>
<evidence type="ECO:0000313" key="6">
    <source>
        <dbReference type="EMBL" id="MCZ8511643.1"/>
    </source>
</evidence>
<evidence type="ECO:0000256" key="1">
    <source>
        <dbReference type="ARBA" id="ARBA00022491"/>
    </source>
</evidence>
<name>A0ABT4Q436_9BACL</name>
<dbReference type="PANTHER" id="PTHR30146:SF95">
    <property type="entry name" value="RIBOSE OPERON REPRESSOR"/>
    <property type="match status" value="1"/>
</dbReference>
<gene>
    <name evidence="6" type="ORF">O9H85_04190</name>
</gene>
<dbReference type="InterPro" id="IPR036388">
    <property type="entry name" value="WH-like_DNA-bd_sf"/>
</dbReference>
<dbReference type="SUPFAM" id="SSF46785">
    <property type="entry name" value="Winged helix' DNA-binding domain"/>
    <property type="match status" value="1"/>
</dbReference>
<dbReference type="InterPro" id="IPR046335">
    <property type="entry name" value="LacI/GalR-like_sensor"/>
</dbReference>
<organism evidence="6 7">
    <name type="scientific">Paenibacillus gyeongsangnamensis</name>
    <dbReference type="NCBI Taxonomy" id="3388067"/>
    <lineage>
        <taxon>Bacteria</taxon>
        <taxon>Bacillati</taxon>
        <taxon>Bacillota</taxon>
        <taxon>Bacilli</taxon>
        <taxon>Bacillales</taxon>
        <taxon>Paenibacillaceae</taxon>
        <taxon>Paenibacillus</taxon>
    </lineage>
</organism>
<reference evidence="6 7" key="1">
    <citation type="submission" date="2022-12" db="EMBL/GenBank/DDBJ databases">
        <title>Draft genome sequence of Paenibacillus sp. dW9.</title>
        <authorList>
            <person name="Choi E.-W."/>
            <person name="Kim D.-U."/>
        </authorList>
    </citation>
    <scope>NUCLEOTIDE SEQUENCE [LARGE SCALE GENOMIC DNA]</scope>
    <source>
        <strain evidence="7">dW9</strain>
    </source>
</reference>
<dbReference type="InterPro" id="IPR000524">
    <property type="entry name" value="Tscrpt_reg_HTH_GntR"/>
</dbReference>
<dbReference type="PRINTS" id="PR00035">
    <property type="entry name" value="HTHGNTR"/>
</dbReference>
<protein>
    <submittedName>
        <fullName evidence="6">GntR family transcriptional regulator</fullName>
    </submittedName>
</protein>
<dbReference type="SMART" id="SM00345">
    <property type="entry name" value="HTH_GNTR"/>
    <property type="match status" value="1"/>
</dbReference>
<dbReference type="PANTHER" id="PTHR30146">
    <property type="entry name" value="LACI-RELATED TRANSCRIPTIONAL REPRESSOR"/>
    <property type="match status" value="1"/>
</dbReference>
<evidence type="ECO:0000313" key="7">
    <source>
        <dbReference type="Proteomes" id="UP001527882"/>
    </source>
</evidence>
<dbReference type="InterPro" id="IPR028082">
    <property type="entry name" value="Peripla_BP_I"/>
</dbReference>
<dbReference type="PROSITE" id="PS50949">
    <property type="entry name" value="HTH_GNTR"/>
    <property type="match status" value="1"/>
</dbReference>
<evidence type="ECO:0000256" key="4">
    <source>
        <dbReference type="ARBA" id="ARBA00023163"/>
    </source>
</evidence>
<comment type="caution">
    <text evidence="6">The sequence shown here is derived from an EMBL/GenBank/DDBJ whole genome shotgun (WGS) entry which is preliminary data.</text>
</comment>
<dbReference type="InterPro" id="IPR036390">
    <property type="entry name" value="WH_DNA-bd_sf"/>
</dbReference>
<feature type="domain" description="HTH gntR-type" evidence="5">
    <location>
        <begin position="20"/>
        <end position="88"/>
    </location>
</feature>
<keyword evidence="1" id="KW-0678">Repressor</keyword>